<keyword evidence="4" id="KW-1185">Reference proteome</keyword>
<dbReference type="InterPro" id="IPR036291">
    <property type="entry name" value="NAD(P)-bd_dom_sf"/>
</dbReference>
<dbReference type="PANTHER" id="PTHR14239:SF10">
    <property type="entry name" value="REDUCTASE"/>
    <property type="match status" value="1"/>
</dbReference>
<name>A0A1U7Q1F6_9FLAO</name>
<keyword evidence="1" id="KW-0560">Oxidoreductase</keyword>
<dbReference type="EMBL" id="FTPU01000059">
    <property type="protein sequence ID" value="SIT98601.1"/>
    <property type="molecule type" value="Genomic_DNA"/>
</dbReference>
<dbReference type="InterPro" id="IPR051267">
    <property type="entry name" value="STEAP_metalloreductase"/>
</dbReference>
<evidence type="ECO:0000313" key="3">
    <source>
        <dbReference type="EMBL" id="SIT98601.1"/>
    </source>
</evidence>
<dbReference type="InterPro" id="IPR028939">
    <property type="entry name" value="P5C_Rdtase_cat_N"/>
</dbReference>
<dbReference type="AlphaFoldDB" id="A0A1U7Q1F6"/>
<evidence type="ECO:0000256" key="1">
    <source>
        <dbReference type="ARBA" id="ARBA00023002"/>
    </source>
</evidence>
<proteinExistence type="predicted"/>
<evidence type="ECO:0000313" key="4">
    <source>
        <dbReference type="Proteomes" id="UP000187261"/>
    </source>
</evidence>
<feature type="domain" description="Pyrroline-5-carboxylate reductase catalytic N-terminal" evidence="2">
    <location>
        <begin position="39"/>
        <end position="128"/>
    </location>
</feature>
<dbReference type="Pfam" id="PF03807">
    <property type="entry name" value="F420_oxidored"/>
    <property type="match status" value="1"/>
</dbReference>
<organism evidence="3 4">
    <name type="scientific">Epilithonimonas bovis DSM 19482</name>
    <dbReference type="NCBI Taxonomy" id="1121284"/>
    <lineage>
        <taxon>Bacteria</taxon>
        <taxon>Pseudomonadati</taxon>
        <taxon>Bacteroidota</taxon>
        <taxon>Flavobacteriia</taxon>
        <taxon>Flavobacteriales</taxon>
        <taxon>Weeksellaceae</taxon>
        <taxon>Chryseobacterium group</taxon>
        <taxon>Epilithonimonas</taxon>
    </lineage>
</organism>
<gene>
    <name evidence="3" type="ORF">SAMN05660493_03188</name>
</gene>
<dbReference type="OrthoDB" id="9786864at2"/>
<dbReference type="STRING" id="1121284.SAMN05660493_03188"/>
<sequence length="221" mass="23951">MKFYLKYLILFFCTMNILSCGQKNNQPTKAKVMNQKTIIGIIGAGHVGGTLGKKWAKAGYKVLFSSRNPEQLRDLITEASHGSEATTVTDAAKRADIIVLAVPYKAEAAISKQIMPYIEGKILLDCDNAYPGRDGEIATEARKLGAGLYSYKNYFPETKFIRAFSSLPVANVGSATANNPVEIPYAVSEESIKITAEALITAADGKPKFIGGLENSAQLDY</sequence>
<dbReference type="RefSeq" id="WP_076784482.1">
    <property type="nucleotide sequence ID" value="NZ_FTPU01000059.1"/>
</dbReference>
<dbReference type="Gene3D" id="3.40.50.720">
    <property type="entry name" value="NAD(P)-binding Rossmann-like Domain"/>
    <property type="match status" value="1"/>
</dbReference>
<dbReference type="PANTHER" id="PTHR14239">
    <property type="entry name" value="DUDULIN-RELATED"/>
    <property type="match status" value="1"/>
</dbReference>
<accession>A0A1U7Q1F6</accession>
<dbReference type="GO" id="GO:0016491">
    <property type="term" value="F:oxidoreductase activity"/>
    <property type="evidence" value="ECO:0007669"/>
    <property type="project" value="UniProtKB-KW"/>
</dbReference>
<evidence type="ECO:0000259" key="2">
    <source>
        <dbReference type="Pfam" id="PF03807"/>
    </source>
</evidence>
<protein>
    <recommendedName>
        <fullName evidence="2">Pyrroline-5-carboxylate reductase catalytic N-terminal domain-containing protein</fullName>
    </recommendedName>
</protein>
<dbReference type="Proteomes" id="UP000187261">
    <property type="component" value="Unassembled WGS sequence"/>
</dbReference>
<reference evidence="4" key="1">
    <citation type="submission" date="2016-10" db="EMBL/GenBank/DDBJ databases">
        <authorList>
            <person name="Varghese N."/>
            <person name="Submissions S."/>
        </authorList>
    </citation>
    <scope>NUCLEOTIDE SEQUENCE [LARGE SCALE GENOMIC DNA]</scope>
    <source>
        <strain evidence="4">DSM 19482</strain>
    </source>
</reference>
<dbReference type="SUPFAM" id="SSF51735">
    <property type="entry name" value="NAD(P)-binding Rossmann-fold domains"/>
    <property type="match status" value="1"/>
</dbReference>